<organism evidence="1 2">
    <name type="scientific">Trema orientale</name>
    <name type="common">Charcoal tree</name>
    <name type="synonym">Celtis orientalis</name>
    <dbReference type="NCBI Taxonomy" id="63057"/>
    <lineage>
        <taxon>Eukaryota</taxon>
        <taxon>Viridiplantae</taxon>
        <taxon>Streptophyta</taxon>
        <taxon>Embryophyta</taxon>
        <taxon>Tracheophyta</taxon>
        <taxon>Spermatophyta</taxon>
        <taxon>Magnoliopsida</taxon>
        <taxon>eudicotyledons</taxon>
        <taxon>Gunneridae</taxon>
        <taxon>Pentapetalae</taxon>
        <taxon>rosids</taxon>
        <taxon>fabids</taxon>
        <taxon>Rosales</taxon>
        <taxon>Cannabaceae</taxon>
        <taxon>Trema</taxon>
    </lineage>
</organism>
<dbReference type="InParanoid" id="A0A2P5EW42"/>
<reference evidence="2" key="1">
    <citation type="submission" date="2016-06" db="EMBL/GenBank/DDBJ databases">
        <title>Parallel loss of symbiosis genes in relatives of nitrogen-fixing non-legume Parasponia.</title>
        <authorList>
            <person name="Van Velzen R."/>
            <person name="Holmer R."/>
            <person name="Bu F."/>
            <person name="Rutten L."/>
            <person name="Van Zeijl A."/>
            <person name="Liu W."/>
            <person name="Santuari L."/>
            <person name="Cao Q."/>
            <person name="Sharma T."/>
            <person name="Shen D."/>
            <person name="Roswanjaya Y."/>
            <person name="Wardhani T."/>
            <person name="Kalhor M.S."/>
            <person name="Jansen J."/>
            <person name="Van den Hoogen J."/>
            <person name="Gungor B."/>
            <person name="Hartog M."/>
            <person name="Hontelez J."/>
            <person name="Verver J."/>
            <person name="Yang W.-C."/>
            <person name="Schijlen E."/>
            <person name="Repin R."/>
            <person name="Schilthuizen M."/>
            <person name="Schranz E."/>
            <person name="Heidstra R."/>
            <person name="Miyata K."/>
            <person name="Fedorova E."/>
            <person name="Kohlen W."/>
            <person name="Bisseling T."/>
            <person name="Smit S."/>
            <person name="Geurts R."/>
        </authorList>
    </citation>
    <scope>NUCLEOTIDE SEQUENCE [LARGE SCALE GENOMIC DNA]</scope>
    <source>
        <strain evidence="2">cv. RG33-2</strain>
    </source>
</reference>
<dbReference type="PANTHER" id="PTHR31973">
    <property type="entry name" value="POLYPROTEIN, PUTATIVE-RELATED"/>
    <property type="match status" value="1"/>
</dbReference>
<feature type="non-terminal residue" evidence="1">
    <location>
        <position position="1"/>
    </location>
</feature>
<keyword evidence="2" id="KW-1185">Reference proteome</keyword>
<sequence length="197" mass="23594">VAKIKEQNKEAFAYLALLDPKTWSFHAIEESAKVEHSTSNFIESFNHWIDELRFMPPYNLLDGLRTRLMEAIWTRKVTSERWQHPLTLKVNFRLRKVQEKARYAIVKQTWEYKFEIELNDIVVGVKLDEQVHGYGYWQLKGLSCVHALACINTIRDTNMEKYTHLYFHTKTWRRCYSKVIHPIPSRHLWPQFPNLTC</sequence>
<dbReference type="STRING" id="63057.A0A2P5EW42"/>
<protein>
    <recommendedName>
        <fullName evidence="3">Zinc finger, PMZ-type</fullName>
    </recommendedName>
</protein>
<dbReference type="PANTHER" id="PTHR31973:SF187">
    <property type="entry name" value="MUTATOR TRANSPOSASE MUDRA PROTEIN"/>
    <property type="match status" value="1"/>
</dbReference>
<evidence type="ECO:0000313" key="1">
    <source>
        <dbReference type="EMBL" id="PON89767.1"/>
    </source>
</evidence>
<accession>A0A2P5EW42</accession>
<comment type="caution">
    <text evidence="1">The sequence shown here is derived from an EMBL/GenBank/DDBJ whole genome shotgun (WGS) entry which is preliminary data.</text>
</comment>
<dbReference type="Proteomes" id="UP000237000">
    <property type="component" value="Unassembled WGS sequence"/>
</dbReference>
<name>A0A2P5EW42_TREOI</name>
<dbReference type="EMBL" id="JXTC01000090">
    <property type="protein sequence ID" value="PON89767.1"/>
    <property type="molecule type" value="Genomic_DNA"/>
</dbReference>
<evidence type="ECO:0008006" key="3">
    <source>
        <dbReference type="Google" id="ProtNLM"/>
    </source>
</evidence>
<evidence type="ECO:0000313" key="2">
    <source>
        <dbReference type="Proteomes" id="UP000237000"/>
    </source>
</evidence>
<dbReference type="OrthoDB" id="125347at2759"/>
<gene>
    <name evidence="1" type="ORF">TorRG33x02_144470</name>
</gene>
<dbReference type="AlphaFoldDB" id="A0A2P5EW42"/>
<proteinExistence type="predicted"/>